<dbReference type="Gene3D" id="1.10.3730.20">
    <property type="match status" value="1"/>
</dbReference>
<proteinExistence type="inferred from homology"/>
<dbReference type="FunFam" id="1.10.3730.20:FF:000001">
    <property type="entry name" value="Quaternary ammonium compound resistance transporter SugE"/>
    <property type="match status" value="1"/>
</dbReference>
<dbReference type="PANTHER" id="PTHR30561:SF1">
    <property type="entry name" value="MULTIDRUG TRANSPORTER EMRE"/>
    <property type="match status" value="1"/>
</dbReference>
<organism evidence="10 11">
    <name type="scientific">Undibacterium terreum</name>
    <dbReference type="NCBI Taxonomy" id="1224302"/>
    <lineage>
        <taxon>Bacteria</taxon>
        <taxon>Pseudomonadati</taxon>
        <taxon>Pseudomonadota</taxon>
        <taxon>Betaproteobacteria</taxon>
        <taxon>Burkholderiales</taxon>
        <taxon>Oxalobacteraceae</taxon>
        <taxon>Undibacterium</taxon>
    </lineage>
</organism>
<dbReference type="GO" id="GO:0015297">
    <property type="term" value="F:antiporter activity"/>
    <property type="evidence" value="ECO:0007669"/>
    <property type="project" value="TreeGrafter"/>
</dbReference>
<accession>A0A916XME1</accession>
<dbReference type="InterPro" id="IPR037185">
    <property type="entry name" value="EmrE-like"/>
</dbReference>
<keyword evidence="5 9" id="KW-1133">Transmembrane helix</keyword>
<dbReference type="Proteomes" id="UP000637423">
    <property type="component" value="Unassembled WGS sequence"/>
</dbReference>
<evidence type="ECO:0000256" key="4">
    <source>
        <dbReference type="ARBA" id="ARBA00022692"/>
    </source>
</evidence>
<gene>
    <name evidence="10" type="ORF">GCM10011396_34310</name>
</gene>
<feature type="transmembrane region" description="Helical" evidence="9">
    <location>
        <begin position="85"/>
        <end position="104"/>
    </location>
</feature>
<dbReference type="PANTHER" id="PTHR30561">
    <property type="entry name" value="SMR FAMILY PROTON-DEPENDENT DRUG EFFLUX TRANSPORTER SUGE"/>
    <property type="match status" value="1"/>
</dbReference>
<evidence type="ECO:0000256" key="1">
    <source>
        <dbReference type="ARBA" id="ARBA00004651"/>
    </source>
</evidence>
<keyword evidence="11" id="KW-1185">Reference proteome</keyword>
<evidence type="ECO:0000256" key="7">
    <source>
        <dbReference type="ARBA" id="ARBA00038032"/>
    </source>
</evidence>
<comment type="similarity">
    <text evidence="7 8">Belongs to the drug/metabolite transporter (DMT) superfamily. Small multidrug resistance (SMR) (TC 2.A.7.1) family.</text>
</comment>
<evidence type="ECO:0000256" key="5">
    <source>
        <dbReference type="ARBA" id="ARBA00022989"/>
    </source>
</evidence>
<dbReference type="SUPFAM" id="SSF103481">
    <property type="entry name" value="Multidrug resistance efflux transporter EmrE"/>
    <property type="match status" value="1"/>
</dbReference>
<dbReference type="GO" id="GO:0031460">
    <property type="term" value="P:glycine betaine transport"/>
    <property type="evidence" value="ECO:0007669"/>
    <property type="project" value="TreeGrafter"/>
</dbReference>
<dbReference type="RefSeq" id="WP_188567308.1">
    <property type="nucleotide sequence ID" value="NZ_BMED01000003.1"/>
</dbReference>
<dbReference type="GO" id="GO:0015199">
    <property type="term" value="F:amino-acid betaine transmembrane transporter activity"/>
    <property type="evidence" value="ECO:0007669"/>
    <property type="project" value="TreeGrafter"/>
</dbReference>
<dbReference type="EMBL" id="BMED01000003">
    <property type="protein sequence ID" value="GGC84076.1"/>
    <property type="molecule type" value="Genomic_DNA"/>
</dbReference>
<reference evidence="10" key="1">
    <citation type="journal article" date="2014" name="Int. J. Syst. Evol. Microbiol.">
        <title>Complete genome sequence of Corynebacterium casei LMG S-19264T (=DSM 44701T), isolated from a smear-ripened cheese.</title>
        <authorList>
            <consortium name="US DOE Joint Genome Institute (JGI-PGF)"/>
            <person name="Walter F."/>
            <person name="Albersmeier A."/>
            <person name="Kalinowski J."/>
            <person name="Ruckert C."/>
        </authorList>
    </citation>
    <scope>NUCLEOTIDE SEQUENCE</scope>
    <source>
        <strain evidence="10">CGMCC 1.10998</strain>
    </source>
</reference>
<evidence type="ECO:0000313" key="11">
    <source>
        <dbReference type="Proteomes" id="UP000637423"/>
    </source>
</evidence>
<comment type="caution">
    <text evidence="10">The sequence shown here is derived from an EMBL/GenBank/DDBJ whole genome shotgun (WGS) entry which is preliminary data.</text>
</comment>
<dbReference type="InterPro" id="IPR045324">
    <property type="entry name" value="Small_multidrug_res"/>
</dbReference>
<sequence>MKQWLILALAIVAEVTATSMLKASDGFTRIWPSVIVVLGYAVSFYCLSLTVRVMPIGIVYAIWSGVGVTLITLFAWLFYKQALDLPAILGMSLIVAGVIVLNVFSKSIEH</sequence>
<evidence type="ECO:0000256" key="3">
    <source>
        <dbReference type="ARBA" id="ARBA00022475"/>
    </source>
</evidence>
<keyword evidence="3" id="KW-1003">Cell membrane</keyword>
<protein>
    <submittedName>
        <fullName evidence="10">Multidrug transporter</fullName>
    </submittedName>
</protein>
<dbReference type="GO" id="GO:0005886">
    <property type="term" value="C:plasma membrane"/>
    <property type="evidence" value="ECO:0007669"/>
    <property type="project" value="UniProtKB-SubCell"/>
</dbReference>
<feature type="transmembrane region" description="Helical" evidence="9">
    <location>
        <begin position="33"/>
        <end position="51"/>
    </location>
</feature>
<keyword evidence="2" id="KW-0813">Transport</keyword>
<dbReference type="GO" id="GO:0015220">
    <property type="term" value="F:choline transmembrane transporter activity"/>
    <property type="evidence" value="ECO:0007669"/>
    <property type="project" value="TreeGrafter"/>
</dbReference>
<evidence type="ECO:0000256" key="6">
    <source>
        <dbReference type="ARBA" id="ARBA00023136"/>
    </source>
</evidence>
<evidence type="ECO:0000256" key="2">
    <source>
        <dbReference type="ARBA" id="ARBA00022448"/>
    </source>
</evidence>
<dbReference type="Pfam" id="PF00893">
    <property type="entry name" value="Multi_Drug_Res"/>
    <property type="match status" value="1"/>
</dbReference>
<reference evidence="10" key="2">
    <citation type="submission" date="2020-09" db="EMBL/GenBank/DDBJ databases">
        <authorList>
            <person name="Sun Q."/>
            <person name="Zhou Y."/>
        </authorList>
    </citation>
    <scope>NUCLEOTIDE SEQUENCE</scope>
    <source>
        <strain evidence="10">CGMCC 1.10998</strain>
    </source>
</reference>
<name>A0A916XME1_9BURK</name>
<feature type="transmembrane region" description="Helical" evidence="9">
    <location>
        <begin position="58"/>
        <end position="79"/>
    </location>
</feature>
<comment type="subcellular location">
    <subcellularLocation>
        <location evidence="1 8">Cell membrane</location>
        <topology evidence="1 8">Multi-pass membrane protein</topology>
    </subcellularLocation>
</comment>
<keyword evidence="6 9" id="KW-0472">Membrane</keyword>
<evidence type="ECO:0000313" key="10">
    <source>
        <dbReference type="EMBL" id="GGC84076.1"/>
    </source>
</evidence>
<keyword evidence="4 8" id="KW-0812">Transmembrane</keyword>
<evidence type="ECO:0000256" key="8">
    <source>
        <dbReference type="RuleBase" id="RU003942"/>
    </source>
</evidence>
<dbReference type="GO" id="GO:1990961">
    <property type="term" value="P:xenobiotic detoxification by transmembrane export across the plasma membrane"/>
    <property type="evidence" value="ECO:0007669"/>
    <property type="project" value="UniProtKB-ARBA"/>
</dbReference>
<dbReference type="InterPro" id="IPR000390">
    <property type="entry name" value="Small_drug/metabolite_transptr"/>
</dbReference>
<dbReference type="AlphaFoldDB" id="A0A916XME1"/>
<evidence type="ECO:0000256" key="9">
    <source>
        <dbReference type="SAM" id="Phobius"/>
    </source>
</evidence>